<evidence type="ECO:0000313" key="2">
    <source>
        <dbReference type="EMBL" id="SCF43279.1"/>
    </source>
</evidence>
<organism evidence="2 3">
    <name type="scientific">Micromonospora saelicesensis</name>
    <dbReference type="NCBI Taxonomy" id="285676"/>
    <lineage>
        <taxon>Bacteria</taxon>
        <taxon>Bacillati</taxon>
        <taxon>Actinomycetota</taxon>
        <taxon>Actinomycetes</taxon>
        <taxon>Micromonosporales</taxon>
        <taxon>Micromonosporaceae</taxon>
        <taxon>Micromonospora</taxon>
    </lineage>
</organism>
<name>A0A1C5ADN7_9ACTN</name>
<protein>
    <submittedName>
        <fullName evidence="2">50S ribosome-binding GTPase</fullName>
    </submittedName>
</protein>
<evidence type="ECO:0000259" key="1">
    <source>
        <dbReference type="Pfam" id="PF01926"/>
    </source>
</evidence>
<dbReference type="STRING" id="285676.GA0070561_0046"/>
<dbReference type="InterPro" id="IPR006073">
    <property type="entry name" value="GTP-bd"/>
</dbReference>
<gene>
    <name evidence="2" type="ORF">GA0070561_0046</name>
</gene>
<proteinExistence type="predicted"/>
<accession>A0A1C5ADN7</accession>
<sequence length="519" mass="56252">MVLTGQFSSGKSSLIKALTDGGVDPVIDADIATDAVTEYEWDGAVVLVDTPGVQSGLRSHDELAVGAIGDADFILFVVTVNLFDDASRDYLRRLAHDLRLSGQMIVVITQAGMQTAGEGIREQAVQDALGTSNFNLPIAEVDSVYYLRSLGGGPRAEMLRTRSGIDELRAQINKISEERGQLAQLRQPLHLIRLLCDEAQQLFVADPQSQTALGLLARQRSTISDRRYMIERSFLQAESQFKSACLVDVTAFVDTATSLPADGSRAREVLDASEAGLVEALDRHAEQFADAINRLTEMQFGRLSEQLLEIGTSNRAHQLSPPAGDVALETPGGVPATRSGQAAHDRAAATVDWRKVTDQITKGQKWWGAGDGLKSASGSVGHNIVKDVGHLFGKKFKPWEALKIADRIGKAAKIGGFAIQIGLTGYEVWRGEREARTAQLESERQHAAFVTEIMRHADKIAADARRQLWEIIDTPMDAFLADVQAAQDEILGAELARGTATRELSAIASEADRLLTEST</sequence>
<dbReference type="Proteomes" id="UP000198864">
    <property type="component" value="Unassembled WGS sequence"/>
</dbReference>
<dbReference type="SUPFAM" id="SSF52540">
    <property type="entry name" value="P-loop containing nucleoside triphosphate hydrolases"/>
    <property type="match status" value="1"/>
</dbReference>
<dbReference type="EMBL" id="FMCR01000010">
    <property type="protein sequence ID" value="SCF43279.1"/>
    <property type="molecule type" value="Genomic_DNA"/>
</dbReference>
<dbReference type="GO" id="GO:0005525">
    <property type="term" value="F:GTP binding"/>
    <property type="evidence" value="ECO:0007669"/>
    <property type="project" value="InterPro"/>
</dbReference>
<dbReference type="AlphaFoldDB" id="A0A1C5ADN7"/>
<evidence type="ECO:0000313" key="3">
    <source>
        <dbReference type="Proteomes" id="UP000198864"/>
    </source>
</evidence>
<reference evidence="2 3" key="1">
    <citation type="submission" date="2016-06" db="EMBL/GenBank/DDBJ databases">
        <authorList>
            <person name="Kjaerup R.B."/>
            <person name="Dalgaard T.S."/>
            <person name="Juul-Madsen H.R."/>
        </authorList>
    </citation>
    <scope>NUCLEOTIDE SEQUENCE [LARGE SCALE GENOMIC DNA]</scope>
    <source>
        <strain evidence="2 3">DSM 44871</strain>
    </source>
</reference>
<dbReference type="Pfam" id="PF01926">
    <property type="entry name" value="MMR_HSR1"/>
    <property type="match status" value="1"/>
</dbReference>
<feature type="domain" description="G" evidence="1">
    <location>
        <begin position="2"/>
        <end position="95"/>
    </location>
</feature>
<dbReference type="Gene3D" id="3.40.50.300">
    <property type="entry name" value="P-loop containing nucleotide triphosphate hydrolases"/>
    <property type="match status" value="1"/>
</dbReference>
<dbReference type="CDD" id="cd00882">
    <property type="entry name" value="Ras_like_GTPase"/>
    <property type="match status" value="1"/>
</dbReference>
<dbReference type="InterPro" id="IPR027417">
    <property type="entry name" value="P-loop_NTPase"/>
</dbReference>